<proteinExistence type="predicted"/>
<evidence type="ECO:0000256" key="1">
    <source>
        <dbReference type="SAM" id="MobiDB-lite"/>
    </source>
</evidence>
<protein>
    <submittedName>
        <fullName evidence="2">Uncharacterized protein</fullName>
    </submittedName>
</protein>
<dbReference type="AlphaFoldDB" id="A0A939DMX1"/>
<keyword evidence="3" id="KW-1185">Reference proteome</keyword>
<evidence type="ECO:0000313" key="3">
    <source>
        <dbReference type="Proteomes" id="UP000664654"/>
    </source>
</evidence>
<organism evidence="2 3">
    <name type="scientific">Bowmanella dokdonensis</name>
    <dbReference type="NCBI Taxonomy" id="751969"/>
    <lineage>
        <taxon>Bacteria</taxon>
        <taxon>Pseudomonadati</taxon>
        <taxon>Pseudomonadota</taxon>
        <taxon>Gammaproteobacteria</taxon>
        <taxon>Alteromonadales</taxon>
        <taxon>Alteromonadaceae</taxon>
        <taxon>Bowmanella</taxon>
    </lineage>
</organism>
<dbReference type="Proteomes" id="UP000664654">
    <property type="component" value="Unassembled WGS sequence"/>
</dbReference>
<feature type="region of interest" description="Disordered" evidence="1">
    <location>
        <begin position="67"/>
        <end position="86"/>
    </location>
</feature>
<dbReference type="EMBL" id="JAFKCV010000004">
    <property type="protein sequence ID" value="MBN7825592.1"/>
    <property type="molecule type" value="Genomic_DNA"/>
</dbReference>
<feature type="compositionally biased region" description="Basic and acidic residues" evidence="1">
    <location>
        <begin position="71"/>
        <end position="86"/>
    </location>
</feature>
<gene>
    <name evidence="2" type="ORF">J0A66_10195</name>
</gene>
<accession>A0A939DMX1</accession>
<dbReference type="RefSeq" id="WP_206573692.1">
    <property type="nucleotide sequence ID" value="NZ_JAFKCV010000004.1"/>
</dbReference>
<reference evidence="2" key="1">
    <citation type="submission" date="2021-03" db="EMBL/GenBank/DDBJ databases">
        <title>novel species isolated from a fishpond in China.</title>
        <authorList>
            <person name="Lu H."/>
            <person name="Cai Z."/>
        </authorList>
    </citation>
    <scope>NUCLEOTIDE SEQUENCE</scope>
    <source>
        <strain evidence="2">JCM 30855</strain>
    </source>
</reference>
<sequence length="112" mass="12197">MQEVLKAPNAVDALMTELTTILSKLDQQETYMKNTKLVLIVASSLLAQSCASVEGGMVTQQAAKQTIEHQQAMDKEDGRDRSSEIKKESLINGGIAALWCALKLNDECKGND</sequence>
<name>A0A939DMX1_9ALTE</name>
<evidence type="ECO:0000313" key="2">
    <source>
        <dbReference type="EMBL" id="MBN7825592.1"/>
    </source>
</evidence>
<comment type="caution">
    <text evidence="2">The sequence shown here is derived from an EMBL/GenBank/DDBJ whole genome shotgun (WGS) entry which is preliminary data.</text>
</comment>